<dbReference type="Gene3D" id="3.90.79.10">
    <property type="entry name" value="Nucleoside Triphosphate Pyrophosphohydrolase"/>
    <property type="match status" value="1"/>
</dbReference>
<dbReference type="Gene3D" id="1.10.340.30">
    <property type="entry name" value="Hypothetical protein, domain 2"/>
    <property type="match status" value="1"/>
</dbReference>
<keyword evidence="10" id="KW-0411">Iron-sulfur</keyword>
<keyword evidence="16" id="KW-1185">Reference proteome</keyword>
<evidence type="ECO:0000256" key="2">
    <source>
        <dbReference type="ARBA" id="ARBA00008343"/>
    </source>
</evidence>
<keyword evidence="6" id="KW-0479">Metal-binding</keyword>
<dbReference type="PANTHER" id="PTHR42944">
    <property type="entry name" value="ADENINE DNA GLYCOSYLASE"/>
    <property type="match status" value="1"/>
</dbReference>
<keyword evidence="8 15" id="KW-0378">Hydrolase</keyword>
<evidence type="ECO:0000256" key="4">
    <source>
        <dbReference type="ARBA" id="ARBA00022023"/>
    </source>
</evidence>
<dbReference type="SMART" id="SM00478">
    <property type="entry name" value="ENDO3c"/>
    <property type="match status" value="1"/>
</dbReference>
<keyword evidence="12 13" id="KW-0326">Glycosidase</keyword>
<protein>
    <recommendedName>
        <fullName evidence="4 13">Adenine DNA glycosylase</fullName>
        <ecNumber evidence="3 13">3.2.2.31</ecNumber>
    </recommendedName>
</protein>
<evidence type="ECO:0000256" key="7">
    <source>
        <dbReference type="ARBA" id="ARBA00022763"/>
    </source>
</evidence>
<reference evidence="16" key="1">
    <citation type="journal article" date="2019" name="Int. J. Syst. Evol. Microbiol.">
        <title>The Global Catalogue of Microorganisms (GCM) 10K type strain sequencing project: providing services to taxonomists for standard genome sequencing and annotation.</title>
        <authorList>
            <consortium name="The Broad Institute Genomics Platform"/>
            <consortium name="The Broad Institute Genome Sequencing Center for Infectious Disease"/>
            <person name="Wu L."/>
            <person name="Ma J."/>
        </authorList>
    </citation>
    <scope>NUCLEOTIDE SEQUENCE [LARGE SCALE GENOMIC DNA]</scope>
    <source>
        <strain evidence="16">CGMCC 1.12376</strain>
    </source>
</reference>
<dbReference type="Pfam" id="PF00633">
    <property type="entry name" value="HHH"/>
    <property type="match status" value="1"/>
</dbReference>
<dbReference type="InterPro" id="IPR003651">
    <property type="entry name" value="Endonuclease3_FeS-loop_motif"/>
</dbReference>
<keyword evidence="9 13" id="KW-0408">Iron</keyword>
<feature type="domain" description="HhH-GPD" evidence="14">
    <location>
        <begin position="46"/>
        <end position="197"/>
    </location>
</feature>
<keyword evidence="7 13" id="KW-0227">DNA damage</keyword>
<comment type="caution">
    <text evidence="15">The sequence shown here is derived from an EMBL/GenBank/DDBJ whole genome shotgun (WGS) entry which is preliminary data.</text>
</comment>
<organism evidence="15 16">
    <name type="scientific">Oceanobacillus luteolus</name>
    <dbReference type="NCBI Taxonomy" id="1274358"/>
    <lineage>
        <taxon>Bacteria</taxon>
        <taxon>Bacillati</taxon>
        <taxon>Bacillota</taxon>
        <taxon>Bacilli</taxon>
        <taxon>Bacillales</taxon>
        <taxon>Bacillaceae</taxon>
        <taxon>Oceanobacillus</taxon>
    </lineage>
</organism>
<dbReference type="InterPro" id="IPR004035">
    <property type="entry name" value="Endouclease-III_FeS-bd_BS"/>
</dbReference>
<dbReference type="EMBL" id="JBHUDE010000033">
    <property type="protein sequence ID" value="MFD1607269.1"/>
    <property type="molecule type" value="Genomic_DNA"/>
</dbReference>
<comment type="catalytic activity">
    <reaction evidence="1 13">
        <text>Hydrolyzes free adenine bases from 7,8-dihydro-8-oxoguanine:adenine mismatched double-stranded DNA, leaving an apurinic site.</text>
        <dbReference type="EC" id="3.2.2.31"/>
    </reaction>
</comment>
<comment type="cofactor">
    <cofactor evidence="13">
        <name>[4Fe-4S] cluster</name>
        <dbReference type="ChEBI" id="CHEBI:49883"/>
    </cofactor>
    <text evidence="13">Binds 1 [4Fe-4S] cluster.</text>
</comment>
<dbReference type="InterPro" id="IPR044298">
    <property type="entry name" value="MIG/MutY"/>
</dbReference>
<dbReference type="RefSeq" id="WP_285853557.1">
    <property type="nucleotide sequence ID" value="NZ_JAMBON010000003.1"/>
</dbReference>
<comment type="function">
    <text evidence="13">Adenine glycosylase active on G-A mispairs.</text>
</comment>
<sequence length="356" mass="40981">MIKDILQNFNIEAFQKEILNWYQENKRALPWRETSDPYYIWISEIMLQQTKVDTVIPYFNRFIDKYPDLYSLANAPEEEVLKVWEGLGFYSRARNLHTAVREVVENYDGKVPDTKDELGKLKGVGPYTQGAILSIAFNQPEPAVDGNVMRVFSRLLLINDDIARARTKKYFEQIVAEVISKEDPSSFNQAIMDLGATICTPKSPACLICPVQEHCRAFEVGAQAELPVKTKAKKQKSIHYAALIIRNQEGKYLIEKRPEEGLLANMYQFPMVPLEEVKLEDIPAWFYKKYGVQLQMGVQSGDLKHVFSHLIWNIDIHSAEVNDTEVKDSSLRIVDLEEMKNLPFPVSHLRIRKGLE</sequence>
<dbReference type="Gene3D" id="1.10.1670.10">
    <property type="entry name" value="Helix-hairpin-Helix base-excision DNA repair enzymes (C-terminal)"/>
    <property type="match status" value="1"/>
</dbReference>
<keyword evidence="5" id="KW-0004">4Fe-4S</keyword>
<dbReference type="InterPro" id="IPR023170">
    <property type="entry name" value="HhH_base_excis_C"/>
</dbReference>
<evidence type="ECO:0000256" key="6">
    <source>
        <dbReference type="ARBA" id="ARBA00022723"/>
    </source>
</evidence>
<dbReference type="SUPFAM" id="SSF55811">
    <property type="entry name" value="Nudix"/>
    <property type="match status" value="1"/>
</dbReference>
<dbReference type="CDD" id="cd03431">
    <property type="entry name" value="NUDIX_DNA_Glycosylase_C-MutY"/>
    <property type="match status" value="1"/>
</dbReference>
<dbReference type="Pfam" id="PF10576">
    <property type="entry name" value="EndIII_4Fe-2S"/>
    <property type="match status" value="1"/>
</dbReference>
<dbReference type="SUPFAM" id="SSF48150">
    <property type="entry name" value="DNA-glycosylase"/>
    <property type="match status" value="1"/>
</dbReference>
<gene>
    <name evidence="15" type="primary">mutY</name>
    <name evidence="15" type="ORF">ACFSBH_06365</name>
</gene>
<evidence type="ECO:0000256" key="3">
    <source>
        <dbReference type="ARBA" id="ARBA00012045"/>
    </source>
</evidence>
<evidence type="ECO:0000313" key="16">
    <source>
        <dbReference type="Proteomes" id="UP001597221"/>
    </source>
</evidence>
<evidence type="ECO:0000256" key="12">
    <source>
        <dbReference type="ARBA" id="ARBA00023295"/>
    </source>
</evidence>
<comment type="similarity">
    <text evidence="2 13">Belongs to the Nth/MutY family.</text>
</comment>
<evidence type="ECO:0000313" key="15">
    <source>
        <dbReference type="EMBL" id="MFD1607269.1"/>
    </source>
</evidence>
<dbReference type="Proteomes" id="UP001597221">
    <property type="component" value="Unassembled WGS sequence"/>
</dbReference>
<dbReference type="EC" id="3.2.2.31" evidence="3 13"/>
<dbReference type="Pfam" id="PF14815">
    <property type="entry name" value="NUDIX_4"/>
    <property type="match status" value="1"/>
</dbReference>
<dbReference type="InterPro" id="IPR003265">
    <property type="entry name" value="HhH-GPD_domain"/>
</dbReference>
<dbReference type="PANTHER" id="PTHR42944:SF1">
    <property type="entry name" value="ADENINE DNA GLYCOSYLASE"/>
    <property type="match status" value="1"/>
</dbReference>
<evidence type="ECO:0000256" key="13">
    <source>
        <dbReference type="RuleBase" id="RU365096"/>
    </source>
</evidence>
<evidence type="ECO:0000256" key="5">
    <source>
        <dbReference type="ARBA" id="ARBA00022485"/>
    </source>
</evidence>
<dbReference type="InterPro" id="IPR005760">
    <property type="entry name" value="A/G_AdeGlyc_MutY"/>
</dbReference>
<dbReference type="InterPro" id="IPR011257">
    <property type="entry name" value="DNA_glycosylase"/>
</dbReference>
<dbReference type="Pfam" id="PF00730">
    <property type="entry name" value="HhH-GPD"/>
    <property type="match status" value="1"/>
</dbReference>
<dbReference type="GO" id="GO:0000701">
    <property type="term" value="F:purine-specific mismatch base pair DNA N-glycosylase activity"/>
    <property type="evidence" value="ECO:0007669"/>
    <property type="project" value="UniProtKB-EC"/>
</dbReference>
<accession>A0ABW4HP57</accession>
<dbReference type="CDD" id="cd00056">
    <property type="entry name" value="ENDO3c"/>
    <property type="match status" value="1"/>
</dbReference>
<keyword evidence="11" id="KW-0234">DNA repair</keyword>
<evidence type="ECO:0000256" key="10">
    <source>
        <dbReference type="ARBA" id="ARBA00023014"/>
    </source>
</evidence>
<evidence type="ECO:0000256" key="11">
    <source>
        <dbReference type="ARBA" id="ARBA00023204"/>
    </source>
</evidence>
<dbReference type="InterPro" id="IPR029119">
    <property type="entry name" value="MutY_C"/>
</dbReference>
<dbReference type="SMART" id="SM00525">
    <property type="entry name" value="FES"/>
    <property type="match status" value="1"/>
</dbReference>
<dbReference type="InterPro" id="IPR000445">
    <property type="entry name" value="HhH_motif"/>
</dbReference>
<evidence type="ECO:0000259" key="14">
    <source>
        <dbReference type="SMART" id="SM00478"/>
    </source>
</evidence>
<evidence type="ECO:0000256" key="8">
    <source>
        <dbReference type="ARBA" id="ARBA00022801"/>
    </source>
</evidence>
<dbReference type="InterPro" id="IPR015797">
    <property type="entry name" value="NUDIX_hydrolase-like_dom_sf"/>
</dbReference>
<proteinExistence type="inferred from homology"/>
<evidence type="ECO:0000256" key="1">
    <source>
        <dbReference type="ARBA" id="ARBA00000843"/>
    </source>
</evidence>
<name>A0ABW4HP57_9BACI</name>
<evidence type="ECO:0000256" key="9">
    <source>
        <dbReference type="ARBA" id="ARBA00023004"/>
    </source>
</evidence>
<dbReference type="PROSITE" id="PS00764">
    <property type="entry name" value="ENDONUCLEASE_III_1"/>
    <property type="match status" value="1"/>
</dbReference>
<dbReference type="NCBIfam" id="TIGR01084">
    <property type="entry name" value="mutY"/>
    <property type="match status" value="1"/>
</dbReference>